<reference evidence="1" key="1">
    <citation type="submission" date="2021-06" db="EMBL/GenBank/DDBJ databases">
        <authorList>
            <person name="Kallberg Y."/>
            <person name="Tangrot J."/>
            <person name="Rosling A."/>
        </authorList>
    </citation>
    <scope>NUCLEOTIDE SEQUENCE</scope>
    <source>
        <strain evidence="1">IL203A</strain>
    </source>
</reference>
<dbReference type="Proteomes" id="UP000789702">
    <property type="component" value="Unassembled WGS sequence"/>
</dbReference>
<gene>
    <name evidence="1" type="ORF">DHETER_LOCUS4</name>
</gene>
<comment type="caution">
    <text evidence="1">The sequence shown here is derived from an EMBL/GenBank/DDBJ whole genome shotgun (WGS) entry which is preliminary data.</text>
</comment>
<evidence type="ECO:0000313" key="2">
    <source>
        <dbReference type="Proteomes" id="UP000789702"/>
    </source>
</evidence>
<dbReference type="EMBL" id="CAJVPU010000002">
    <property type="protein sequence ID" value="CAG8437324.1"/>
    <property type="molecule type" value="Genomic_DNA"/>
</dbReference>
<evidence type="ECO:0000313" key="1">
    <source>
        <dbReference type="EMBL" id="CAG8437324.1"/>
    </source>
</evidence>
<keyword evidence="2" id="KW-1185">Reference proteome</keyword>
<protein>
    <submittedName>
        <fullName evidence="1">9833_t:CDS:1</fullName>
    </submittedName>
</protein>
<proteinExistence type="predicted"/>
<sequence length="243" mass="28389">MYNFIKSHLIEQQALEMALANELEQISQMEVKLEHETMLLEEDSEILAKLKSDKKAVETRNKMLHRTKLHPLLKNEFKDLVDVDDELIKNHLKPLKDRSLCLWDPEQDHELCEVKKSISSHLRSIEKNTKIKMSLQNLKIKTGVVRRYFKEEKSYHNEVKDQEKRIEKLTAEGADPSVINKQKEVLEESQRIIPDVQSRLKGAYEELRNLVNQKNPSWTGTTELKDAEEILEQVGPEIGLQNK</sequence>
<name>A0ACA9JUT7_9GLOM</name>
<organism evidence="1 2">
    <name type="scientific">Dentiscutata heterogama</name>
    <dbReference type="NCBI Taxonomy" id="1316150"/>
    <lineage>
        <taxon>Eukaryota</taxon>
        <taxon>Fungi</taxon>
        <taxon>Fungi incertae sedis</taxon>
        <taxon>Mucoromycota</taxon>
        <taxon>Glomeromycotina</taxon>
        <taxon>Glomeromycetes</taxon>
        <taxon>Diversisporales</taxon>
        <taxon>Gigasporaceae</taxon>
        <taxon>Dentiscutata</taxon>
    </lineage>
</organism>
<accession>A0ACA9JUT7</accession>